<dbReference type="SUPFAM" id="SSF54593">
    <property type="entry name" value="Glyoxalase/Bleomycin resistance protein/Dihydroxybiphenyl dioxygenase"/>
    <property type="match status" value="1"/>
</dbReference>
<dbReference type="InterPro" id="IPR028973">
    <property type="entry name" value="PhnB-like"/>
</dbReference>
<dbReference type="STRING" id="1220578.FPE01S_02_02280"/>
<dbReference type="PANTHER" id="PTHR33990">
    <property type="entry name" value="PROTEIN YJDN-RELATED"/>
    <property type="match status" value="1"/>
</dbReference>
<dbReference type="OrthoDB" id="9795306at2"/>
<sequence>MISTNPYLHFDGNAEAAMTFYKRVLGGSFTIFSRYKDMQGSEKLSADDQQRFVHISLAVREGVVIMATDSLSSMGQKIVTGNNYHIHVQAETGAEADRIFEQLAEGGKVEMPMNMTFWGAYFGMCQDKFGVYWMINFSEQR</sequence>
<dbReference type="InterPro" id="IPR029068">
    <property type="entry name" value="Glyas_Bleomycin-R_OHBP_Dase"/>
</dbReference>
<dbReference type="Gene3D" id="3.10.180.10">
    <property type="entry name" value="2,3-Dihydroxybiphenyl 1,2-Dioxygenase, domain 1"/>
    <property type="match status" value="1"/>
</dbReference>
<gene>
    <name evidence="2" type="ORF">FPE01S_02_02280</name>
</gene>
<reference evidence="2 3" key="1">
    <citation type="submission" date="2015-04" db="EMBL/GenBank/DDBJ databases">
        <title>Whole genome shotgun sequence of Flavihumibacter petaseus NBRC 106054.</title>
        <authorList>
            <person name="Miyazawa S."/>
            <person name="Hosoyama A."/>
            <person name="Hashimoto M."/>
            <person name="Noguchi M."/>
            <person name="Tsuchikane K."/>
            <person name="Ohji S."/>
            <person name="Yamazoe A."/>
            <person name="Ichikawa N."/>
            <person name="Kimura A."/>
            <person name="Fujita N."/>
        </authorList>
    </citation>
    <scope>NUCLEOTIDE SEQUENCE [LARGE SCALE GENOMIC DNA]</scope>
    <source>
        <strain evidence="2 3">NBRC 106054</strain>
    </source>
</reference>
<dbReference type="AlphaFoldDB" id="A0A0E9MZY0"/>
<dbReference type="Proteomes" id="UP000033121">
    <property type="component" value="Unassembled WGS sequence"/>
</dbReference>
<dbReference type="RefSeq" id="WP_046369056.1">
    <property type="nucleotide sequence ID" value="NZ_BBWV01000002.1"/>
</dbReference>
<dbReference type="Pfam" id="PF06983">
    <property type="entry name" value="3-dmu-9_3-mt"/>
    <property type="match status" value="1"/>
</dbReference>
<feature type="domain" description="PhnB-like" evidence="1">
    <location>
        <begin position="6"/>
        <end position="135"/>
    </location>
</feature>
<protein>
    <recommendedName>
        <fullName evidence="1">PhnB-like domain-containing protein</fullName>
    </recommendedName>
</protein>
<dbReference type="EMBL" id="BBWV01000002">
    <property type="protein sequence ID" value="GAO43124.1"/>
    <property type="molecule type" value="Genomic_DNA"/>
</dbReference>
<proteinExistence type="predicted"/>
<dbReference type="CDD" id="cd06588">
    <property type="entry name" value="PhnB_like"/>
    <property type="match status" value="1"/>
</dbReference>
<evidence type="ECO:0000313" key="3">
    <source>
        <dbReference type="Proteomes" id="UP000033121"/>
    </source>
</evidence>
<evidence type="ECO:0000313" key="2">
    <source>
        <dbReference type="EMBL" id="GAO43124.1"/>
    </source>
</evidence>
<comment type="caution">
    <text evidence="2">The sequence shown here is derived from an EMBL/GenBank/DDBJ whole genome shotgun (WGS) entry which is preliminary data.</text>
</comment>
<accession>A0A0E9MZY0</accession>
<evidence type="ECO:0000259" key="1">
    <source>
        <dbReference type="Pfam" id="PF06983"/>
    </source>
</evidence>
<dbReference type="PANTHER" id="PTHR33990:SF1">
    <property type="entry name" value="PROTEIN YJDN"/>
    <property type="match status" value="1"/>
</dbReference>
<name>A0A0E9MZY0_9BACT</name>
<organism evidence="2 3">
    <name type="scientific">Flavihumibacter petaseus NBRC 106054</name>
    <dbReference type="NCBI Taxonomy" id="1220578"/>
    <lineage>
        <taxon>Bacteria</taxon>
        <taxon>Pseudomonadati</taxon>
        <taxon>Bacteroidota</taxon>
        <taxon>Chitinophagia</taxon>
        <taxon>Chitinophagales</taxon>
        <taxon>Chitinophagaceae</taxon>
        <taxon>Flavihumibacter</taxon>
    </lineage>
</organism>
<keyword evidence="3" id="KW-1185">Reference proteome</keyword>